<evidence type="ECO:0000313" key="3">
    <source>
        <dbReference type="Proteomes" id="UP001231915"/>
    </source>
</evidence>
<sequence>MNRRNFIKSASAGVVASSILNMGKVLASTQVNDSGEYKALVCVFLYGGMDNHDTIIPFDGDSYKKWAQIRAPLLNRYATKRDLGSILPINTPSRFADRQFALPPEMPNIASLYQQGKLSVVGNVGPLLENVTATSIRQETAKLPSRLFSHNDQQSTWMSGKAEGAQFGWAGRLNDALINQGTVQTNTFSAITTSSAELLVTGTNTTPYHVNDGRAATIDALDFFEGNEQVQAHFSASGHQTTNYLQQDLSAKISQSFDANQMFNQAISGQSVNVGEFPKSRLGRQLESVARTLAVREQLSTKRQIFVVTMGGFDTHSDQAQSLPKLQSALDAALAAFNTSMESMGLSNNVTLFTASDFGRTLAINGDGTDHGWGAHHFIMGGAINGGTIFGDVPQAEFGHELDAGSGRLIPTMAVDQYAASLGAWLGLSETELAQVFPNLSKFSDRPALFV</sequence>
<dbReference type="Proteomes" id="UP001231915">
    <property type="component" value="Unassembled WGS sequence"/>
</dbReference>
<dbReference type="InterPro" id="IPR010869">
    <property type="entry name" value="DUF1501"/>
</dbReference>
<evidence type="ECO:0000313" key="2">
    <source>
        <dbReference type="EMBL" id="MDK2596657.1"/>
    </source>
</evidence>
<proteinExistence type="predicted"/>
<dbReference type="RefSeq" id="WP_284137849.1">
    <property type="nucleotide sequence ID" value="NZ_JASJUT010000007.1"/>
</dbReference>
<feature type="signal peptide" evidence="1">
    <location>
        <begin position="1"/>
        <end position="27"/>
    </location>
</feature>
<gene>
    <name evidence="2" type="ORF">QNM18_16530</name>
</gene>
<organism evidence="2 3">
    <name type="scientific">Pseudoalteromonas obscura</name>
    <dbReference type="NCBI Taxonomy" id="3048491"/>
    <lineage>
        <taxon>Bacteria</taxon>
        <taxon>Pseudomonadati</taxon>
        <taxon>Pseudomonadota</taxon>
        <taxon>Gammaproteobacteria</taxon>
        <taxon>Alteromonadales</taxon>
        <taxon>Pseudoalteromonadaceae</taxon>
        <taxon>Pseudoalteromonas</taxon>
    </lineage>
</organism>
<accession>A0ABT7ENN1</accession>
<protein>
    <submittedName>
        <fullName evidence="2">DUF1501 domain-containing protein</fullName>
    </submittedName>
</protein>
<dbReference type="Pfam" id="PF07394">
    <property type="entry name" value="DUF1501"/>
    <property type="match status" value="1"/>
</dbReference>
<evidence type="ECO:0000256" key="1">
    <source>
        <dbReference type="SAM" id="SignalP"/>
    </source>
</evidence>
<dbReference type="EMBL" id="JASJUT010000007">
    <property type="protein sequence ID" value="MDK2596657.1"/>
    <property type="molecule type" value="Genomic_DNA"/>
</dbReference>
<name>A0ABT7ENN1_9GAMM</name>
<feature type="chain" id="PRO_5045251001" evidence="1">
    <location>
        <begin position="28"/>
        <end position="451"/>
    </location>
</feature>
<dbReference type="PANTHER" id="PTHR43737">
    <property type="entry name" value="BLL7424 PROTEIN"/>
    <property type="match status" value="1"/>
</dbReference>
<keyword evidence="3" id="KW-1185">Reference proteome</keyword>
<comment type="caution">
    <text evidence="2">The sequence shown here is derived from an EMBL/GenBank/DDBJ whole genome shotgun (WGS) entry which is preliminary data.</text>
</comment>
<keyword evidence="1" id="KW-0732">Signal</keyword>
<dbReference type="PANTHER" id="PTHR43737:SF1">
    <property type="entry name" value="DUF1501 DOMAIN-CONTAINING PROTEIN"/>
    <property type="match status" value="1"/>
</dbReference>
<reference evidence="2 3" key="1">
    <citation type="submission" date="2023-05" db="EMBL/GenBank/DDBJ databases">
        <title>Pseudoalteromonas ardens sp. nov., Pseudoalteromonas obscura sp. nov., and Pseudoalteromonas umbrosa sp. nov., isolated from the coral Montipora capitata.</title>
        <authorList>
            <person name="Thomas E.M."/>
            <person name="Smith E.M."/>
            <person name="Papke E."/>
            <person name="Shlafstein M.D."/>
            <person name="Oline D.K."/>
            <person name="Videau P."/>
            <person name="Saw J.H."/>
            <person name="Strangman W.K."/>
            <person name="Ushijima B."/>
        </authorList>
    </citation>
    <scope>NUCLEOTIDE SEQUENCE [LARGE SCALE GENOMIC DNA]</scope>
    <source>
        <strain evidence="2 3">P94</strain>
    </source>
</reference>